<dbReference type="EMBL" id="JAACXV010014584">
    <property type="protein sequence ID" value="KAF7265667.1"/>
    <property type="molecule type" value="Genomic_DNA"/>
</dbReference>
<evidence type="ECO:0000313" key="2">
    <source>
        <dbReference type="Proteomes" id="UP000625711"/>
    </source>
</evidence>
<comment type="caution">
    <text evidence="1">The sequence shown here is derived from an EMBL/GenBank/DDBJ whole genome shotgun (WGS) entry which is preliminary data.</text>
</comment>
<reference evidence="1" key="1">
    <citation type="submission" date="2020-08" db="EMBL/GenBank/DDBJ databases">
        <title>Genome sequencing and assembly of the red palm weevil Rhynchophorus ferrugineus.</title>
        <authorList>
            <person name="Dias G.B."/>
            <person name="Bergman C.M."/>
            <person name="Manee M."/>
        </authorList>
    </citation>
    <scope>NUCLEOTIDE SEQUENCE</scope>
    <source>
        <strain evidence="1">AA-2017</strain>
        <tissue evidence="1">Whole larva</tissue>
    </source>
</reference>
<proteinExistence type="predicted"/>
<gene>
    <name evidence="1" type="ORF">GWI33_020751</name>
</gene>
<accession>A0A834HNM7</accession>
<dbReference type="Proteomes" id="UP000625711">
    <property type="component" value="Unassembled WGS sequence"/>
</dbReference>
<sequence>MKFEKKTQHIPNEKREHIEKARMFGTGSGLKKKLQELLNSCESGPCGLLRASSSHARRCCIFSHRLNS</sequence>
<protein>
    <submittedName>
        <fullName evidence="1">Uncharacterized protein</fullName>
    </submittedName>
</protein>
<dbReference type="AlphaFoldDB" id="A0A834HNM7"/>
<organism evidence="1 2">
    <name type="scientific">Rhynchophorus ferrugineus</name>
    <name type="common">Red palm weevil</name>
    <name type="synonym">Curculio ferrugineus</name>
    <dbReference type="NCBI Taxonomy" id="354439"/>
    <lineage>
        <taxon>Eukaryota</taxon>
        <taxon>Metazoa</taxon>
        <taxon>Ecdysozoa</taxon>
        <taxon>Arthropoda</taxon>
        <taxon>Hexapoda</taxon>
        <taxon>Insecta</taxon>
        <taxon>Pterygota</taxon>
        <taxon>Neoptera</taxon>
        <taxon>Endopterygota</taxon>
        <taxon>Coleoptera</taxon>
        <taxon>Polyphaga</taxon>
        <taxon>Cucujiformia</taxon>
        <taxon>Curculionidae</taxon>
        <taxon>Dryophthorinae</taxon>
        <taxon>Rhynchophorus</taxon>
    </lineage>
</organism>
<evidence type="ECO:0000313" key="1">
    <source>
        <dbReference type="EMBL" id="KAF7265667.1"/>
    </source>
</evidence>
<name>A0A834HNM7_RHYFE</name>
<keyword evidence="2" id="KW-1185">Reference proteome</keyword>